<feature type="compositionally biased region" description="Basic residues" evidence="1">
    <location>
        <begin position="180"/>
        <end position="192"/>
    </location>
</feature>
<dbReference type="EMBL" id="KV078337">
    <property type="protein sequence ID" value="KZT76981.1"/>
    <property type="molecule type" value="Genomic_DNA"/>
</dbReference>
<accession>A0A2Z6ZVS1</accession>
<name>A0A2Z6ZVS1_9LAMI</name>
<evidence type="ECO:0000313" key="3">
    <source>
        <dbReference type="Proteomes" id="UP000250235"/>
    </source>
</evidence>
<organism evidence="2 3">
    <name type="scientific">Dorcoceras hygrometricum</name>
    <dbReference type="NCBI Taxonomy" id="472368"/>
    <lineage>
        <taxon>Eukaryota</taxon>
        <taxon>Viridiplantae</taxon>
        <taxon>Streptophyta</taxon>
        <taxon>Embryophyta</taxon>
        <taxon>Tracheophyta</taxon>
        <taxon>Spermatophyta</taxon>
        <taxon>Magnoliopsida</taxon>
        <taxon>eudicotyledons</taxon>
        <taxon>Gunneridae</taxon>
        <taxon>Pentapetalae</taxon>
        <taxon>asterids</taxon>
        <taxon>lamiids</taxon>
        <taxon>Lamiales</taxon>
        <taxon>Gesneriaceae</taxon>
        <taxon>Didymocarpoideae</taxon>
        <taxon>Trichosporeae</taxon>
        <taxon>Loxocarpinae</taxon>
        <taxon>Dorcoceras</taxon>
    </lineage>
</organism>
<dbReference type="AlphaFoldDB" id="A0A2Z6ZVS1"/>
<feature type="compositionally biased region" description="Basic residues" evidence="1">
    <location>
        <begin position="41"/>
        <end position="61"/>
    </location>
</feature>
<evidence type="ECO:0000313" key="2">
    <source>
        <dbReference type="EMBL" id="KZT76981.1"/>
    </source>
</evidence>
<keyword evidence="3" id="KW-1185">Reference proteome</keyword>
<sequence length="203" mass="22720">MGPTSHIGPKTSRAARDRPEPNPRRNQPSRHRRSGGATRNFARRPRATSRQARRTAARKERRMSLDQRQRTAIDHNSQQWHQASPIVGQRASNGAKRRATSGGATVRDNSREAASDQRAGQQRLSCAAASIITRPASFARGGMPPAIVALLARPALDHRAQRRPTSRNQHARRAMRRAHMRAAGRGGRRTWRRPAADLQKFDF</sequence>
<feature type="compositionally biased region" description="Basic and acidic residues" evidence="1">
    <location>
        <begin position="62"/>
        <end position="73"/>
    </location>
</feature>
<protein>
    <submittedName>
        <fullName evidence="2">Uncharacterized protein</fullName>
    </submittedName>
</protein>
<proteinExistence type="predicted"/>
<feature type="compositionally biased region" description="Basic and acidic residues" evidence="1">
    <location>
        <begin position="14"/>
        <end position="23"/>
    </location>
</feature>
<evidence type="ECO:0000256" key="1">
    <source>
        <dbReference type="SAM" id="MobiDB-lite"/>
    </source>
</evidence>
<dbReference type="Proteomes" id="UP000250235">
    <property type="component" value="Unassembled WGS sequence"/>
</dbReference>
<feature type="region of interest" description="Disordered" evidence="1">
    <location>
        <begin position="180"/>
        <end position="203"/>
    </location>
</feature>
<gene>
    <name evidence="2" type="ORF">F511_45995</name>
</gene>
<feature type="region of interest" description="Disordered" evidence="1">
    <location>
        <begin position="1"/>
        <end position="121"/>
    </location>
</feature>
<reference evidence="2 3" key="1">
    <citation type="journal article" date="2015" name="Proc. Natl. Acad. Sci. U.S.A.">
        <title>The resurrection genome of Boea hygrometrica: A blueprint for survival of dehydration.</title>
        <authorList>
            <person name="Xiao L."/>
            <person name="Yang G."/>
            <person name="Zhang L."/>
            <person name="Yang X."/>
            <person name="Zhao S."/>
            <person name="Ji Z."/>
            <person name="Zhou Q."/>
            <person name="Hu M."/>
            <person name="Wang Y."/>
            <person name="Chen M."/>
            <person name="Xu Y."/>
            <person name="Jin H."/>
            <person name="Xiao X."/>
            <person name="Hu G."/>
            <person name="Bao F."/>
            <person name="Hu Y."/>
            <person name="Wan P."/>
            <person name="Li L."/>
            <person name="Deng X."/>
            <person name="Kuang T."/>
            <person name="Xiang C."/>
            <person name="Zhu J.K."/>
            <person name="Oliver M.J."/>
            <person name="He Y."/>
        </authorList>
    </citation>
    <scope>NUCLEOTIDE SEQUENCE [LARGE SCALE GENOMIC DNA]</scope>
    <source>
        <strain evidence="3">cv. XS01</strain>
    </source>
</reference>